<keyword evidence="8" id="KW-1185">Reference proteome</keyword>
<comment type="catalytic activity">
    <reaction evidence="5">
        <text>a 4-saturated-(3S)-3-hydroxyacyl-CoA = a (3E)-enoyl-CoA + H2O</text>
        <dbReference type="Rhea" id="RHEA:20724"/>
        <dbReference type="ChEBI" id="CHEBI:15377"/>
        <dbReference type="ChEBI" id="CHEBI:58521"/>
        <dbReference type="ChEBI" id="CHEBI:137480"/>
        <dbReference type="EC" id="4.2.1.17"/>
    </reaction>
</comment>
<dbReference type="EMBL" id="BJOU01000001">
    <property type="protein sequence ID" value="GED97320.1"/>
    <property type="molecule type" value="Genomic_DNA"/>
</dbReference>
<reference evidence="8" key="1">
    <citation type="submission" date="2019-06" db="EMBL/GenBank/DDBJ databases">
        <title>Gordonia isolated from sludge of a wastewater treatment plant.</title>
        <authorList>
            <person name="Tamura T."/>
            <person name="Aoyama K."/>
            <person name="Kang Y."/>
            <person name="Saito S."/>
            <person name="Akiyama N."/>
            <person name="Yazawa K."/>
            <person name="Gonoi T."/>
            <person name="Mikami Y."/>
        </authorList>
    </citation>
    <scope>NUCLEOTIDE SEQUENCE [LARGE SCALE GENOMIC DNA]</scope>
    <source>
        <strain evidence="8">NBRC 107697</strain>
    </source>
</reference>
<dbReference type="Gene3D" id="3.90.226.10">
    <property type="entry name" value="2-enoyl-CoA Hydratase, Chain A, domain 1"/>
    <property type="match status" value="1"/>
</dbReference>
<evidence type="ECO:0000256" key="5">
    <source>
        <dbReference type="ARBA" id="ARBA00023717"/>
    </source>
</evidence>
<comment type="similarity">
    <text evidence="2 6">Belongs to the enoyl-CoA hydratase/isomerase family.</text>
</comment>
<evidence type="ECO:0000313" key="8">
    <source>
        <dbReference type="Proteomes" id="UP000444980"/>
    </source>
</evidence>
<keyword evidence="3" id="KW-0443">Lipid metabolism</keyword>
<dbReference type="GO" id="GO:0004300">
    <property type="term" value="F:enoyl-CoA hydratase activity"/>
    <property type="evidence" value="ECO:0007669"/>
    <property type="project" value="UniProtKB-EC"/>
</dbReference>
<dbReference type="PROSITE" id="PS00166">
    <property type="entry name" value="ENOYL_COA_HYDRATASE"/>
    <property type="match status" value="1"/>
</dbReference>
<evidence type="ECO:0000256" key="4">
    <source>
        <dbReference type="ARBA" id="ARBA00023709"/>
    </source>
</evidence>
<dbReference type="PANTHER" id="PTHR11941">
    <property type="entry name" value="ENOYL-COA HYDRATASE-RELATED"/>
    <property type="match status" value="1"/>
</dbReference>
<comment type="catalytic activity">
    <reaction evidence="4">
        <text>a (3S)-3-hydroxyacyl-CoA = a (2E)-enoyl-CoA + H2O</text>
        <dbReference type="Rhea" id="RHEA:16105"/>
        <dbReference type="ChEBI" id="CHEBI:15377"/>
        <dbReference type="ChEBI" id="CHEBI:57318"/>
        <dbReference type="ChEBI" id="CHEBI:58856"/>
        <dbReference type="EC" id="4.2.1.17"/>
    </reaction>
</comment>
<accession>A0A7I9UX14</accession>
<evidence type="ECO:0000256" key="1">
    <source>
        <dbReference type="ARBA" id="ARBA00002994"/>
    </source>
</evidence>
<dbReference type="OrthoDB" id="3567227at2"/>
<dbReference type="InterPro" id="IPR001753">
    <property type="entry name" value="Enoyl-CoA_hydra/iso"/>
</dbReference>
<gene>
    <name evidence="7" type="ORF">nbrc107697_13590</name>
</gene>
<dbReference type="RefSeq" id="WP_161926661.1">
    <property type="nucleotide sequence ID" value="NZ_BJOU01000001.1"/>
</dbReference>
<dbReference type="Proteomes" id="UP000444980">
    <property type="component" value="Unassembled WGS sequence"/>
</dbReference>
<dbReference type="InterPro" id="IPR018376">
    <property type="entry name" value="Enoyl-CoA_hyd/isom_CS"/>
</dbReference>
<comment type="function">
    <text evidence="1">Could possibly oxidize fatty acids using specific components.</text>
</comment>
<dbReference type="CDD" id="cd06558">
    <property type="entry name" value="crotonase-like"/>
    <property type="match status" value="1"/>
</dbReference>
<dbReference type="InterPro" id="IPR029045">
    <property type="entry name" value="ClpP/crotonase-like_dom_sf"/>
</dbReference>
<dbReference type="GO" id="GO:0004165">
    <property type="term" value="F:delta(3)-delta(2)-enoyl-CoA isomerase activity"/>
    <property type="evidence" value="ECO:0007669"/>
    <property type="project" value="TreeGrafter"/>
</dbReference>
<sequence>MPFLRESDDVYELYLGTEGVELDETNPENRFALTWLDQVNAALDEVAAAGESSKKGLVITATGKFFTNGLDTDYIFAHGDKLPGYLDSVHAVYTKVLTLPVATVAAINGHAFGAGAMLALCADYRVMRTERGFWSLPEAALSMPFTAGMAALLRTRLTDATATEAMLTSRRYGADDAVAAAIVDEAVPADDLVARARAVAGERAAMAGPTLAIIKKGLRQPLLATLATQVPPSLL</sequence>
<dbReference type="Pfam" id="PF00378">
    <property type="entry name" value="ECH_1"/>
    <property type="match status" value="1"/>
</dbReference>
<keyword evidence="7" id="KW-0413">Isomerase</keyword>
<organism evidence="7 8">
    <name type="scientific">Gordonia crocea</name>
    <dbReference type="NCBI Taxonomy" id="589162"/>
    <lineage>
        <taxon>Bacteria</taxon>
        <taxon>Bacillati</taxon>
        <taxon>Actinomycetota</taxon>
        <taxon>Actinomycetes</taxon>
        <taxon>Mycobacteriales</taxon>
        <taxon>Gordoniaceae</taxon>
        <taxon>Gordonia</taxon>
    </lineage>
</organism>
<dbReference type="GO" id="GO:0006635">
    <property type="term" value="P:fatty acid beta-oxidation"/>
    <property type="evidence" value="ECO:0007669"/>
    <property type="project" value="TreeGrafter"/>
</dbReference>
<evidence type="ECO:0000256" key="3">
    <source>
        <dbReference type="ARBA" id="ARBA00022832"/>
    </source>
</evidence>
<evidence type="ECO:0000313" key="7">
    <source>
        <dbReference type="EMBL" id="GED97320.1"/>
    </source>
</evidence>
<proteinExistence type="inferred from homology"/>
<comment type="caution">
    <text evidence="7">The sequence shown here is derived from an EMBL/GenBank/DDBJ whole genome shotgun (WGS) entry which is preliminary data.</text>
</comment>
<protein>
    <submittedName>
        <fullName evidence="7">Putative enoyl-CoA hydratase/isomerase</fullName>
    </submittedName>
</protein>
<keyword evidence="3" id="KW-0276">Fatty acid metabolism</keyword>
<evidence type="ECO:0000256" key="2">
    <source>
        <dbReference type="ARBA" id="ARBA00005254"/>
    </source>
</evidence>
<evidence type="ECO:0000256" key="6">
    <source>
        <dbReference type="RuleBase" id="RU003707"/>
    </source>
</evidence>
<dbReference type="AlphaFoldDB" id="A0A7I9UX14"/>
<dbReference type="SUPFAM" id="SSF52096">
    <property type="entry name" value="ClpP/crotonase"/>
    <property type="match status" value="1"/>
</dbReference>
<name>A0A7I9UX14_9ACTN</name>
<dbReference type="PANTHER" id="PTHR11941:SF75">
    <property type="entry name" value="ENOYL-COA HYDRATASE_ISOMERASE FAMILY PROTEIN"/>
    <property type="match status" value="1"/>
</dbReference>